<dbReference type="SUPFAM" id="SSF89028">
    <property type="entry name" value="Cobalamin adenosyltransferase-like"/>
    <property type="match status" value="1"/>
</dbReference>
<evidence type="ECO:0000313" key="2">
    <source>
        <dbReference type="Proteomes" id="UP001324993"/>
    </source>
</evidence>
<reference evidence="1 2" key="1">
    <citation type="submission" date="2023-11" db="EMBL/GenBank/DDBJ databases">
        <title>Coraliomargarita sp. nov., isolated from marine algae.</title>
        <authorList>
            <person name="Lee J.K."/>
            <person name="Baek J.H."/>
            <person name="Kim J.M."/>
            <person name="Choi D.G."/>
            <person name="Jeon C.O."/>
        </authorList>
    </citation>
    <scope>NUCLEOTIDE SEQUENCE [LARGE SCALE GENOMIC DNA]</scope>
    <source>
        <strain evidence="1 2">J2-16</strain>
    </source>
</reference>
<dbReference type="EMBL" id="CP138858">
    <property type="protein sequence ID" value="WPJ96964.1"/>
    <property type="molecule type" value="Genomic_DNA"/>
</dbReference>
<accession>A0ABZ0RVH1</accession>
<keyword evidence="2" id="KW-1185">Reference proteome</keyword>
<name>A0ABZ0RVH1_9BACT</name>
<dbReference type="Proteomes" id="UP001324993">
    <property type="component" value="Chromosome"/>
</dbReference>
<proteinExistence type="predicted"/>
<sequence length="184" mass="20952">MKPKLSKNIDEVCYPFIYESSLKCDYEIHTDAMCRQLGGILSLMPENLPELIAELAKLQPMIYHLNGSIRGKCALREEDLIWLRERYGAHRDSVADCLSGFILPRGHSPVPELNAASSSAKVAIRLMVRLYETEGVDIPDVLHRFCNVLCNYYFTLTLVINRSRGEKEIPFESGSYRVRSSPKK</sequence>
<evidence type="ECO:0000313" key="1">
    <source>
        <dbReference type="EMBL" id="WPJ96964.1"/>
    </source>
</evidence>
<dbReference type="Gene3D" id="1.20.1200.10">
    <property type="entry name" value="Cobalamin adenosyltransferase-like"/>
    <property type="match status" value="1"/>
</dbReference>
<organism evidence="1 2">
    <name type="scientific">Coraliomargarita algicola</name>
    <dbReference type="NCBI Taxonomy" id="3092156"/>
    <lineage>
        <taxon>Bacteria</taxon>
        <taxon>Pseudomonadati</taxon>
        <taxon>Verrucomicrobiota</taxon>
        <taxon>Opitutia</taxon>
        <taxon>Puniceicoccales</taxon>
        <taxon>Coraliomargaritaceae</taxon>
        <taxon>Coraliomargarita</taxon>
    </lineage>
</organism>
<dbReference type="RefSeq" id="WP_319833818.1">
    <property type="nucleotide sequence ID" value="NZ_CP138858.1"/>
</dbReference>
<gene>
    <name evidence="1" type="ORF">SH580_04485</name>
</gene>
<evidence type="ECO:0008006" key="3">
    <source>
        <dbReference type="Google" id="ProtNLM"/>
    </source>
</evidence>
<dbReference type="InterPro" id="IPR036451">
    <property type="entry name" value="CblAdoTrfase-like_sf"/>
</dbReference>
<protein>
    <recommendedName>
        <fullName evidence="3">ATP--cob(I)alamin adenosyltransferase</fullName>
    </recommendedName>
</protein>